<dbReference type="SMART" id="SM00942">
    <property type="entry name" value="PriCT_1"/>
    <property type="match status" value="1"/>
</dbReference>
<accession>A0A0P0P4L5</accession>
<gene>
    <name evidence="3" type="ORF">AQ619_18295</name>
</gene>
<evidence type="ECO:0000259" key="2">
    <source>
        <dbReference type="SMART" id="SM00943"/>
    </source>
</evidence>
<evidence type="ECO:0008006" key="5">
    <source>
        <dbReference type="Google" id="ProtNLM"/>
    </source>
</evidence>
<dbReference type="KEGG" id="chq:AQ619_18295"/>
<evidence type="ECO:0000313" key="3">
    <source>
        <dbReference type="EMBL" id="ALL15439.1"/>
    </source>
</evidence>
<name>A0A0P0P4L5_9CAUL</name>
<proteinExistence type="predicted"/>
<feature type="domain" description="Primase C-terminal 1" evidence="1">
    <location>
        <begin position="191"/>
        <end position="265"/>
    </location>
</feature>
<dbReference type="RefSeq" id="WP_062151952.1">
    <property type="nucleotide sequence ID" value="NZ_CP013003.1"/>
</dbReference>
<dbReference type="Pfam" id="PF09250">
    <property type="entry name" value="Prim-Pol"/>
    <property type="match status" value="1"/>
</dbReference>
<geneLocation type="plasmid" evidence="4">
    <name>CB4 Plasmid</name>
</geneLocation>
<feature type="domain" description="DNA primase/polymerase bifunctional N-terminal" evidence="2">
    <location>
        <begin position="9"/>
        <end position="160"/>
    </location>
</feature>
<dbReference type="OrthoDB" id="7375281at2"/>
<dbReference type="InterPro" id="IPR015330">
    <property type="entry name" value="DNA_primase/pol_bifunc_N"/>
</dbReference>
<dbReference type="SUPFAM" id="SSF56747">
    <property type="entry name" value="Prim-pol domain"/>
    <property type="match status" value="1"/>
</dbReference>
<dbReference type="EMBL" id="CP013003">
    <property type="protein sequence ID" value="ALL15439.1"/>
    <property type="molecule type" value="Genomic_DNA"/>
</dbReference>
<sequence>MTGPYERLIADYRAGGVHPFPADGKRPRVSKWNKGRPCAATTQRWAEQFPTANLGLPTARERLVVPDADDPDSLARFEAILDPTPLRVRTRRGEHWYYADPTGERAGVKHPGGAGFDVQGAGPGDYILLPGSEHADGVYSLVDYEGDAPIAEFLYRLQRLPRLSERAYSDLVERPRGQVRGFRRRGEPAIILAAAPILEGTRNPTLFQVACRDAHAIRRRHGDVDQGLLALADQLAGVNTALCVPPLDDAEVEKVARSAWARTVSGVNRPPPPRDHHIRGVLRLLGRDVRSLFLWGWLSQGPFDLEDLDLSPVRLASAIPGWKVHDAKAAIKGLVDRKILRLVTAGGKGRGNVPRYRLADLLVSAVSFTRAFNALGGDASALALLAFMVGVWGADASAAPISAEGMSLRVGGPFGGWTRSRIVRARDRLQAAGLIERLPEKRRGLHRSRALFQIRAAAVLKMVEIVPIGIHRPPTEPALLAELQRL</sequence>
<evidence type="ECO:0000313" key="4">
    <source>
        <dbReference type="Proteomes" id="UP000056905"/>
    </source>
</evidence>
<dbReference type="Proteomes" id="UP000056905">
    <property type="component" value="Plasmid pCB4"/>
</dbReference>
<protein>
    <recommendedName>
        <fullName evidence="5">DNA primase/polymerase bifunctional N-terminal domain-containing protein</fullName>
    </recommendedName>
</protein>
<reference evidence="3 4" key="1">
    <citation type="submission" date="2015-10" db="EMBL/GenBank/DDBJ databases">
        <title>Conservation of the essential genome among Caulobacter and Brevundimonas species.</title>
        <authorList>
            <person name="Scott D."/>
            <person name="Ely B."/>
        </authorList>
    </citation>
    <scope>NUCLEOTIDE SEQUENCE [LARGE SCALE GENOMIC DNA]</scope>
    <source>
        <strain evidence="3 4">CB4</strain>
        <plasmid evidence="4">CB4 Plasmid</plasmid>
    </source>
</reference>
<dbReference type="CDD" id="cd04859">
    <property type="entry name" value="Prim_Pol"/>
    <property type="match status" value="1"/>
</dbReference>
<keyword evidence="3" id="KW-0614">Plasmid</keyword>
<evidence type="ECO:0000259" key="1">
    <source>
        <dbReference type="SMART" id="SM00942"/>
    </source>
</evidence>
<dbReference type="SMART" id="SM00943">
    <property type="entry name" value="Prim-Pol"/>
    <property type="match status" value="1"/>
</dbReference>
<keyword evidence="4" id="KW-1185">Reference proteome</keyword>
<organism evidence="3 4">
    <name type="scientific">Caulobacter henricii</name>
    <dbReference type="NCBI Taxonomy" id="69395"/>
    <lineage>
        <taxon>Bacteria</taxon>
        <taxon>Pseudomonadati</taxon>
        <taxon>Pseudomonadota</taxon>
        <taxon>Alphaproteobacteria</taxon>
        <taxon>Caulobacterales</taxon>
        <taxon>Caulobacteraceae</taxon>
        <taxon>Caulobacter</taxon>
    </lineage>
</organism>
<dbReference type="InterPro" id="IPR014820">
    <property type="entry name" value="PriCT_1"/>
</dbReference>
<dbReference type="AlphaFoldDB" id="A0A0P0P4L5"/>
<dbReference type="Pfam" id="PF08708">
    <property type="entry name" value="PriCT_1"/>
    <property type="match status" value="1"/>
</dbReference>